<name>A0A7W7KF45_9SPHN</name>
<reference evidence="1 2" key="1">
    <citation type="submission" date="2020-08" db="EMBL/GenBank/DDBJ databases">
        <title>Functional genomics of gut bacteria from endangered species of beetles.</title>
        <authorList>
            <person name="Carlos-Shanley C."/>
        </authorList>
    </citation>
    <scope>NUCLEOTIDE SEQUENCE [LARGE SCALE GENOMIC DNA]</scope>
    <source>
        <strain evidence="1 2">S00245</strain>
    </source>
</reference>
<evidence type="ECO:0000313" key="1">
    <source>
        <dbReference type="EMBL" id="MBB4861058.1"/>
    </source>
</evidence>
<gene>
    <name evidence="1" type="ORF">HNO88_004406</name>
</gene>
<dbReference type="RefSeq" id="WP_184250737.1">
    <property type="nucleotide sequence ID" value="NZ_JACHLR010000049.1"/>
</dbReference>
<evidence type="ECO:0000313" key="2">
    <source>
        <dbReference type="Proteomes" id="UP000555448"/>
    </source>
</evidence>
<comment type="caution">
    <text evidence="1">The sequence shown here is derived from an EMBL/GenBank/DDBJ whole genome shotgun (WGS) entry which is preliminary data.</text>
</comment>
<sequence>MGEVVSIDAAWEDRFVAIADVISRASTIIAEQAEALQHIGDKGLAQKMVGYVLDNWAKLTNAKAVMLRPSLRESPLEMDMLVWLLRDMPSEVLESPAQKG</sequence>
<accession>A0A7W7KF45</accession>
<dbReference type="Proteomes" id="UP000555448">
    <property type="component" value="Unassembled WGS sequence"/>
</dbReference>
<dbReference type="AlphaFoldDB" id="A0A7W7KF45"/>
<protein>
    <submittedName>
        <fullName evidence="1">Uncharacterized protein</fullName>
    </submittedName>
</protein>
<organism evidence="1 2">
    <name type="scientific">Novosphingobium chloroacetimidivorans</name>
    <dbReference type="NCBI Taxonomy" id="1428314"/>
    <lineage>
        <taxon>Bacteria</taxon>
        <taxon>Pseudomonadati</taxon>
        <taxon>Pseudomonadota</taxon>
        <taxon>Alphaproteobacteria</taxon>
        <taxon>Sphingomonadales</taxon>
        <taxon>Sphingomonadaceae</taxon>
        <taxon>Novosphingobium</taxon>
    </lineage>
</organism>
<proteinExistence type="predicted"/>
<keyword evidence="2" id="KW-1185">Reference proteome</keyword>
<dbReference type="EMBL" id="JACHLR010000049">
    <property type="protein sequence ID" value="MBB4861058.1"/>
    <property type="molecule type" value="Genomic_DNA"/>
</dbReference>